<accession>A0ABT9XXZ1</accession>
<protein>
    <submittedName>
        <fullName evidence="3">Peptidoglycan/xylan/chitin deacetylase (PgdA/CDA1 family)</fullName>
    </submittedName>
</protein>
<gene>
    <name evidence="3" type="ORF">J2S10_003612</name>
</gene>
<reference evidence="3 4" key="1">
    <citation type="submission" date="2023-07" db="EMBL/GenBank/DDBJ databases">
        <title>Genomic Encyclopedia of Type Strains, Phase IV (KMG-IV): sequencing the most valuable type-strain genomes for metagenomic binning, comparative biology and taxonomic classification.</title>
        <authorList>
            <person name="Goeker M."/>
        </authorList>
    </citation>
    <scope>NUCLEOTIDE SEQUENCE [LARGE SCALE GENOMIC DNA]</scope>
    <source>
        <strain evidence="3 4">DSM 27594</strain>
    </source>
</reference>
<keyword evidence="1" id="KW-1133">Transmembrane helix</keyword>
<feature type="domain" description="NodB homology" evidence="2">
    <location>
        <begin position="39"/>
        <end position="225"/>
    </location>
</feature>
<comment type="caution">
    <text evidence="3">The sequence shown here is derived from an EMBL/GenBank/DDBJ whole genome shotgun (WGS) entry which is preliminary data.</text>
</comment>
<dbReference type="CDD" id="cd10959">
    <property type="entry name" value="CE4_NodB_like_3"/>
    <property type="match status" value="1"/>
</dbReference>
<dbReference type="EMBL" id="JAUSTW010000006">
    <property type="protein sequence ID" value="MDQ0200423.1"/>
    <property type="molecule type" value="Genomic_DNA"/>
</dbReference>
<dbReference type="RefSeq" id="WP_307410265.1">
    <property type="nucleotide sequence ID" value="NZ_JAUSTW010000006.1"/>
</dbReference>
<dbReference type="Gene3D" id="3.20.20.370">
    <property type="entry name" value="Glycoside hydrolase/deacetylase"/>
    <property type="match status" value="1"/>
</dbReference>
<name>A0ABT9XXZ1_9BACI</name>
<evidence type="ECO:0000313" key="4">
    <source>
        <dbReference type="Proteomes" id="UP001224122"/>
    </source>
</evidence>
<dbReference type="InterPro" id="IPR002509">
    <property type="entry name" value="NODB_dom"/>
</dbReference>
<dbReference type="InterPro" id="IPR011330">
    <property type="entry name" value="Glyco_hydro/deAcase_b/a-brl"/>
</dbReference>
<dbReference type="PROSITE" id="PS51677">
    <property type="entry name" value="NODB"/>
    <property type="match status" value="1"/>
</dbReference>
<evidence type="ECO:0000256" key="1">
    <source>
        <dbReference type="SAM" id="Phobius"/>
    </source>
</evidence>
<dbReference type="SUPFAM" id="SSF88713">
    <property type="entry name" value="Glycoside hydrolase/deacetylase"/>
    <property type="match status" value="1"/>
</dbReference>
<dbReference type="InterPro" id="IPR050248">
    <property type="entry name" value="Polysacc_deacetylase_ArnD"/>
</dbReference>
<proteinExistence type="predicted"/>
<keyword evidence="1" id="KW-0472">Membrane</keyword>
<dbReference type="PANTHER" id="PTHR10587">
    <property type="entry name" value="GLYCOSYL TRANSFERASE-RELATED"/>
    <property type="match status" value="1"/>
</dbReference>
<dbReference type="Pfam" id="PF01522">
    <property type="entry name" value="Polysacc_deac_1"/>
    <property type="match status" value="1"/>
</dbReference>
<keyword evidence="4" id="KW-1185">Reference proteome</keyword>
<dbReference type="InterPro" id="IPR054467">
    <property type="entry name" value="YkoP-like_dom"/>
</dbReference>
<organism evidence="3 4">
    <name type="scientific">Neobacillus ginsengisoli</name>
    <dbReference type="NCBI Taxonomy" id="904295"/>
    <lineage>
        <taxon>Bacteria</taxon>
        <taxon>Bacillati</taxon>
        <taxon>Bacillota</taxon>
        <taxon>Bacilli</taxon>
        <taxon>Bacillales</taxon>
        <taxon>Bacillaceae</taxon>
        <taxon>Neobacillus</taxon>
    </lineage>
</organism>
<evidence type="ECO:0000259" key="2">
    <source>
        <dbReference type="PROSITE" id="PS51677"/>
    </source>
</evidence>
<keyword evidence="1" id="KW-0812">Transmembrane</keyword>
<dbReference type="Proteomes" id="UP001224122">
    <property type="component" value="Unassembled WGS sequence"/>
</dbReference>
<dbReference type="Pfam" id="PF22790">
    <property type="entry name" value="YkoP"/>
    <property type="match status" value="1"/>
</dbReference>
<evidence type="ECO:0000313" key="3">
    <source>
        <dbReference type="EMBL" id="MDQ0200423.1"/>
    </source>
</evidence>
<dbReference type="PANTHER" id="PTHR10587:SF137">
    <property type="entry name" value="4-DEOXY-4-FORMAMIDO-L-ARABINOSE-PHOSPHOUNDECAPRENOL DEFORMYLASE ARND-RELATED"/>
    <property type="match status" value="1"/>
</dbReference>
<sequence>MEEAIFWTLIILFFVYGMIPWICTAVLGFGVFRKSPSCHEVAFTFDDGPDPRFTPKLLDLLKKYNVRATFFVLGSKAEKNPELIRRMNQEGHLIGLHNYVHRTNWLMTPWTIRRELDRSASIIEQITGVRSIYYRPPWGLLNLFDFLLRKEFRIVLWSLMVGDWRSKGGSDKIKRRLMHKIKGGSIILLHDSGETWGANPDAPLHTIKALEDVFLDLSHRGYTCVRIDQIPPLGKQKLASEVSWKKKVMVSIWLKWERVFNWLFHIHPIDKNHPFLNVRIRTYWGKTVQLSDGEKIQRGDRVLELHFNNEVLYNMGIHSRSSIQLAIQMIRTTEQLLPKTLPIILNHPNYEKIKALYGVSMIYRGTKQFGFIVNDLPRGPFSFFTKIYLRLLMSVVHPQGKDRLQNKVEHLVPKMMVMSTKELMRRYPIENL</sequence>
<feature type="transmembrane region" description="Helical" evidence="1">
    <location>
        <begin position="6"/>
        <end position="32"/>
    </location>
</feature>